<name>A0A316MH46_9CLOT</name>
<proteinExistence type="predicted"/>
<organism evidence="1 2">
    <name type="scientific">Clostridium cadaveris</name>
    <dbReference type="NCBI Taxonomy" id="1529"/>
    <lineage>
        <taxon>Bacteria</taxon>
        <taxon>Bacillati</taxon>
        <taxon>Bacillota</taxon>
        <taxon>Clostridia</taxon>
        <taxon>Eubacteriales</taxon>
        <taxon>Clostridiaceae</taxon>
        <taxon>Clostridium</taxon>
    </lineage>
</organism>
<evidence type="ECO:0000313" key="2">
    <source>
        <dbReference type="Proteomes" id="UP000246114"/>
    </source>
</evidence>
<dbReference type="Proteomes" id="UP000246114">
    <property type="component" value="Unassembled WGS sequence"/>
</dbReference>
<sequence length="60" mass="6895">MVDWIAIQFPKLLKAMNEADALTNEKSGKCEENTRVIMTIDGKVLRTVSEKWLNTEKDQL</sequence>
<dbReference type="AlphaFoldDB" id="A0A316MH46"/>
<reference evidence="1 2" key="1">
    <citation type="submission" date="2018-03" db="EMBL/GenBank/DDBJ databases">
        <title>The uncultured portion of the human microbiome is neutrally assembled.</title>
        <authorList>
            <person name="Jeraldo P."/>
            <person name="Boardman L."/>
            <person name="White B.A."/>
            <person name="Nelson H."/>
            <person name="Goldenfeld N."/>
            <person name="Chia N."/>
        </authorList>
    </citation>
    <scope>NUCLEOTIDE SEQUENCE [LARGE SCALE GENOMIC DNA]</scope>
    <source>
        <strain evidence="1">CIM:MAG 903</strain>
    </source>
</reference>
<evidence type="ECO:0000313" key="1">
    <source>
        <dbReference type="EMBL" id="PWL51770.1"/>
    </source>
</evidence>
<dbReference type="EMBL" id="QAMZ01000053">
    <property type="protein sequence ID" value="PWL51770.1"/>
    <property type="molecule type" value="Genomic_DNA"/>
</dbReference>
<protein>
    <submittedName>
        <fullName evidence="1">Uncharacterized protein</fullName>
    </submittedName>
</protein>
<comment type="caution">
    <text evidence="1">The sequence shown here is derived from an EMBL/GenBank/DDBJ whole genome shotgun (WGS) entry which is preliminary data.</text>
</comment>
<gene>
    <name evidence="1" type="ORF">DBY38_12555</name>
</gene>
<accession>A0A316MH46</accession>